<dbReference type="InterPro" id="IPR000823">
    <property type="entry name" value="Peroxidase_pln"/>
</dbReference>
<gene>
    <name evidence="22" type="ORF">C4D60_Mb05t15210</name>
</gene>
<evidence type="ECO:0000256" key="19">
    <source>
        <dbReference type="PIRSR" id="PIRSR600823-5"/>
    </source>
</evidence>
<comment type="cofactor">
    <cofactor evidence="17 20">
        <name>heme b</name>
        <dbReference type="ChEBI" id="CHEBI:60344"/>
    </cofactor>
    <text evidence="17 20">Binds 1 heme b (iron(II)-protoporphyrin IX) group per subunit.</text>
</comment>
<dbReference type="PRINTS" id="PR00461">
    <property type="entry name" value="PLPEROXIDASE"/>
</dbReference>
<feature type="binding site" evidence="17">
    <location>
        <position position="77"/>
    </location>
    <ligand>
        <name>Ca(2+)</name>
        <dbReference type="ChEBI" id="CHEBI:29108"/>
        <label>1</label>
    </ligand>
</feature>
<feature type="binding site" evidence="17">
    <location>
        <position position="75"/>
    </location>
    <ligand>
        <name>Ca(2+)</name>
        <dbReference type="ChEBI" id="CHEBI:29108"/>
        <label>1</label>
    </ligand>
</feature>
<dbReference type="Proteomes" id="UP000317650">
    <property type="component" value="Chromosome 5"/>
</dbReference>
<feature type="disulfide bond" evidence="19">
    <location>
        <begin position="200"/>
        <end position="232"/>
    </location>
</feature>
<feature type="binding site" evidence="17">
    <location>
        <position position="79"/>
    </location>
    <ligand>
        <name>Ca(2+)</name>
        <dbReference type="ChEBI" id="CHEBI:29108"/>
        <label>1</label>
    </ligand>
</feature>
<dbReference type="InterPro" id="IPR010255">
    <property type="entry name" value="Haem_peroxidase_sf"/>
</dbReference>
<evidence type="ECO:0000256" key="3">
    <source>
        <dbReference type="ARBA" id="ARBA00006873"/>
    </source>
</evidence>
<keyword evidence="11 20" id="KW-0560">Oxidoreductase</keyword>
<dbReference type="InterPro" id="IPR033905">
    <property type="entry name" value="Secretory_peroxidase"/>
</dbReference>
<dbReference type="Pfam" id="PF00141">
    <property type="entry name" value="peroxidase"/>
    <property type="match status" value="1"/>
</dbReference>
<dbReference type="Gene3D" id="1.10.420.10">
    <property type="entry name" value="Peroxidase, domain 2"/>
    <property type="match status" value="1"/>
</dbReference>
<dbReference type="InterPro" id="IPR019793">
    <property type="entry name" value="Peroxidases_heam-ligand_BS"/>
</dbReference>
<dbReference type="InterPro" id="IPR019794">
    <property type="entry name" value="Peroxidases_AS"/>
</dbReference>
<feature type="signal peptide" evidence="20">
    <location>
        <begin position="1"/>
        <end position="27"/>
    </location>
</feature>
<dbReference type="FunFam" id="1.10.420.10:FF:000007">
    <property type="entry name" value="Peroxidase"/>
    <property type="match status" value="1"/>
</dbReference>
<evidence type="ECO:0000256" key="10">
    <source>
        <dbReference type="ARBA" id="ARBA00022837"/>
    </source>
</evidence>
<feature type="domain" description="Plant heme peroxidase family profile" evidence="21">
    <location>
        <begin position="28"/>
        <end position="329"/>
    </location>
</feature>
<comment type="subcellular location">
    <subcellularLocation>
        <location evidence="20">Secreted</location>
    </subcellularLocation>
</comment>
<protein>
    <recommendedName>
        <fullName evidence="4 20">Peroxidase</fullName>
        <ecNumber evidence="4 20">1.11.1.7</ecNumber>
    </recommendedName>
</protein>
<evidence type="ECO:0000256" key="13">
    <source>
        <dbReference type="ARBA" id="ARBA00023157"/>
    </source>
</evidence>
<evidence type="ECO:0000256" key="12">
    <source>
        <dbReference type="ARBA" id="ARBA00023004"/>
    </source>
</evidence>
<keyword evidence="7 20" id="KW-0349">Heme</keyword>
<comment type="function">
    <text evidence="2">Removal of H(2)O(2), oxidation of toxic reductants, biosynthesis and degradation of lignin, suberization, auxin catabolism, response to environmental stresses such as wounding, pathogen attack and oxidative stress. These functions might be dependent on each isozyme/isoform in each plant tissue.</text>
</comment>
<comment type="caution">
    <text evidence="22">The sequence shown here is derived from an EMBL/GenBank/DDBJ whole genome shotgun (WGS) entry which is preliminary data.</text>
</comment>
<evidence type="ECO:0000256" key="16">
    <source>
        <dbReference type="PIRSR" id="PIRSR600823-2"/>
    </source>
</evidence>
<dbReference type="GO" id="GO:0006979">
    <property type="term" value="P:response to oxidative stress"/>
    <property type="evidence" value="ECO:0007669"/>
    <property type="project" value="UniProtKB-UniRule"/>
</dbReference>
<feature type="disulfide bond" evidence="19">
    <location>
        <begin position="71"/>
        <end position="76"/>
    </location>
</feature>
<evidence type="ECO:0000256" key="18">
    <source>
        <dbReference type="PIRSR" id="PIRSR600823-4"/>
    </source>
</evidence>
<dbReference type="FunFam" id="1.10.520.10:FF:000008">
    <property type="entry name" value="Peroxidase"/>
    <property type="match status" value="1"/>
</dbReference>
<keyword evidence="10 17" id="KW-0106">Calcium</keyword>
<evidence type="ECO:0000313" key="22">
    <source>
        <dbReference type="EMBL" id="THU66539.1"/>
    </source>
</evidence>
<feature type="binding site" description="axial binding residue" evidence="17">
    <location>
        <position position="193"/>
    </location>
    <ligand>
        <name>heme b</name>
        <dbReference type="ChEBI" id="CHEBI:60344"/>
    </ligand>
    <ligandPart>
        <name>Fe</name>
        <dbReference type="ChEBI" id="CHEBI:18248"/>
    </ligandPart>
</feature>
<evidence type="ECO:0000313" key="23">
    <source>
        <dbReference type="Proteomes" id="UP000317650"/>
    </source>
</evidence>
<reference evidence="22 23" key="1">
    <citation type="journal article" date="2019" name="Nat. Plants">
        <title>Genome sequencing of Musa balbisiana reveals subgenome evolution and function divergence in polyploid bananas.</title>
        <authorList>
            <person name="Yao X."/>
        </authorList>
    </citation>
    <scope>NUCLEOTIDE SEQUENCE [LARGE SCALE GENOMIC DNA]</scope>
    <source>
        <strain evidence="23">cv. DH-PKW</strain>
        <tissue evidence="22">Leaves</tissue>
    </source>
</reference>
<evidence type="ECO:0000256" key="14">
    <source>
        <dbReference type="ARBA" id="ARBA00023324"/>
    </source>
</evidence>
<evidence type="ECO:0000256" key="17">
    <source>
        <dbReference type="PIRSR" id="PIRSR600823-3"/>
    </source>
</evidence>
<dbReference type="PROSITE" id="PS50873">
    <property type="entry name" value="PEROXIDASE_4"/>
    <property type="match status" value="1"/>
</dbReference>
<feature type="binding site" evidence="16">
    <location>
        <position position="163"/>
    </location>
    <ligand>
        <name>substrate</name>
    </ligand>
</feature>
<keyword evidence="8 17" id="KW-0479">Metal-binding</keyword>
<keyword evidence="5 20" id="KW-0964">Secreted</keyword>
<comment type="similarity">
    <text evidence="3">Belongs to the peroxidase family. Ascorbate peroxidase subfamily.</text>
</comment>
<evidence type="ECO:0000256" key="20">
    <source>
        <dbReference type="RuleBase" id="RU362060"/>
    </source>
</evidence>
<dbReference type="InterPro" id="IPR002016">
    <property type="entry name" value="Haem_peroxidase"/>
</dbReference>
<evidence type="ECO:0000256" key="6">
    <source>
        <dbReference type="ARBA" id="ARBA00022559"/>
    </source>
</evidence>
<feature type="site" description="Transition state stabilizer" evidence="18">
    <location>
        <position position="65"/>
    </location>
</feature>
<evidence type="ECO:0000256" key="2">
    <source>
        <dbReference type="ARBA" id="ARBA00002322"/>
    </source>
</evidence>
<dbReference type="AlphaFoldDB" id="A0A4S8JWB1"/>
<feature type="binding site" evidence="17">
    <location>
        <position position="248"/>
    </location>
    <ligand>
        <name>Ca(2+)</name>
        <dbReference type="ChEBI" id="CHEBI:29108"/>
        <label>2</label>
    </ligand>
</feature>
<name>A0A4S8JWB1_MUSBA</name>
<dbReference type="CDD" id="cd00693">
    <property type="entry name" value="secretory_peroxidase"/>
    <property type="match status" value="1"/>
</dbReference>
<evidence type="ECO:0000256" key="9">
    <source>
        <dbReference type="ARBA" id="ARBA00022729"/>
    </source>
</evidence>
<comment type="similarity">
    <text evidence="20">Belongs to the peroxidase family. Classical plant (class III) peroxidase subfamily.</text>
</comment>
<feature type="binding site" evidence="17">
    <location>
        <position position="194"/>
    </location>
    <ligand>
        <name>Ca(2+)</name>
        <dbReference type="ChEBI" id="CHEBI:29108"/>
        <label>2</label>
    </ligand>
</feature>
<dbReference type="GO" id="GO:0140825">
    <property type="term" value="F:lactoperoxidase activity"/>
    <property type="evidence" value="ECO:0007669"/>
    <property type="project" value="UniProtKB-EC"/>
</dbReference>
<accession>A0A4S8JWB1</accession>
<dbReference type="PROSITE" id="PS00436">
    <property type="entry name" value="PEROXIDASE_2"/>
    <property type="match status" value="1"/>
</dbReference>
<dbReference type="GO" id="GO:0020037">
    <property type="term" value="F:heme binding"/>
    <property type="evidence" value="ECO:0007669"/>
    <property type="project" value="UniProtKB-UniRule"/>
</dbReference>
<feature type="binding site" evidence="17">
    <location>
        <position position="91"/>
    </location>
    <ligand>
        <name>Ca(2+)</name>
        <dbReference type="ChEBI" id="CHEBI:29108"/>
        <label>1</label>
    </ligand>
</feature>
<evidence type="ECO:0000256" key="1">
    <source>
        <dbReference type="ARBA" id="ARBA00000189"/>
    </source>
</evidence>
<evidence type="ECO:0000256" key="5">
    <source>
        <dbReference type="ARBA" id="ARBA00022525"/>
    </source>
</evidence>
<dbReference type="GO" id="GO:0005576">
    <property type="term" value="C:extracellular region"/>
    <property type="evidence" value="ECO:0007669"/>
    <property type="project" value="UniProtKB-SubCell"/>
</dbReference>
<feature type="chain" id="PRO_5021039408" description="Peroxidase" evidence="20">
    <location>
        <begin position="28"/>
        <end position="350"/>
    </location>
</feature>
<dbReference type="STRING" id="52838.A0A4S8JWB1"/>
<dbReference type="GO" id="GO:0042744">
    <property type="term" value="P:hydrogen peroxide catabolic process"/>
    <property type="evidence" value="ECO:0007669"/>
    <property type="project" value="UniProtKB-KW"/>
</dbReference>
<feature type="binding site" evidence="17">
    <location>
        <position position="251"/>
    </location>
    <ligand>
        <name>Ca(2+)</name>
        <dbReference type="ChEBI" id="CHEBI:29108"/>
        <label>2</label>
    </ligand>
</feature>
<keyword evidence="23" id="KW-1185">Reference proteome</keyword>
<keyword evidence="12 17" id="KW-0408">Iron</keyword>
<dbReference type="GO" id="GO:0046872">
    <property type="term" value="F:metal ion binding"/>
    <property type="evidence" value="ECO:0007669"/>
    <property type="project" value="UniProtKB-UniRule"/>
</dbReference>
<evidence type="ECO:0000259" key="21">
    <source>
        <dbReference type="PROSITE" id="PS50873"/>
    </source>
</evidence>
<evidence type="ECO:0000256" key="4">
    <source>
        <dbReference type="ARBA" id="ARBA00012313"/>
    </source>
</evidence>
<evidence type="ECO:0000256" key="8">
    <source>
        <dbReference type="ARBA" id="ARBA00022723"/>
    </source>
</evidence>
<dbReference type="Gene3D" id="1.10.520.10">
    <property type="match status" value="1"/>
</dbReference>
<keyword evidence="14 20" id="KW-0376">Hydrogen peroxide</keyword>
<dbReference type="PROSITE" id="PS00435">
    <property type="entry name" value="PEROXIDASE_1"/>
    <property type="match status" value="1"/>
</dbReference>
<dbReference type="PRINTS" id="PR00458">
    <property type="entry name" value="PEROXIDASE"/>
</dbReference>
<keyword evidence="13 19" id="KW-1015">Disulfide bond</keyword>
<comment type="cofactor">
    <cofactor evidence="17 20">
        <name>Ca(2+)</name>
        <dbReference type="ChEBI" id="CHEBI:29108"/>
    </cofactor>
    <text evidence="17 20">Binds 2 calcium ions per subunit.</text>
</comment>
<dbReference type="SUPFAM" id="SSF48113">
    <property type="entry name" value="Heme-dependent peroxidases"/>
    <property type="match status" value="1"/>
</dbReference>
<sequence>MSPWSCYRSTGLLCIVLLSLSIPAAIGDLQVGFYNSSCPQAESVVLSVVSKHFATDHSVTAAFLRMYFHDCFVGGCDASILIAPTKKKKTERSAGPNLTVRGFEIINEVKANLEAQCPSTVSCADIIALATRDAVALAGGPNYDIPTGRRDGLVSNPRNVRLPGPSLTVSEAFQFFSAKGFTLEEMVILLGSHTVGVAHCVFFRDRLGNFQGTGSPDPSMDPSLKAKLTRICGPRPKPLKKDPTAFLDQNTSFVVDNQYYNQLLMNKGVMQIDQELASDSSTASVVSGLASDEAGFLQKFADALVKLGNVEVLMGTGISQIQPSIDRDDVNLQGRDTTLAATCMTSDSAP</sequence>
<keyword evidence="9 20" id="KW-0732">Signal</keyword>
<comment type="catalytic activity">
    <reaction evidence="1 20">
        <text>2 a phenolic donor + H2O2 = 2 a phenolic radical donor + 2 H2O</text>
        <dbReference type="Rhea" id="RHEA:56136"/>
        <dbReference type="ChEBI" id="CHEBI:15377"/>
        <dbReference type="ChEBI" id="CHEBI:16240"/>
        <dbReference type="ChEBI" id="CHEBI:139520"/>
        <dbReference type="ChEBI" id="CHEBI:139521"/>
        <dbReference type="EC" id="1.11.1.7"/>
    </reaction>
</comment>
<dbReference type="EC" id="1.11.1.7" evidence="4 20"/>
<evidence type="ECO:0000256" key="15">
    <source>
        <dbReference type="PIRSR" id="PIRSR600823-1"/>
    </source>
</evidence>
<evidence type="ECO:0000256" key="11">
    <source>
        <dbReference type="ARBA" id="ARBA00023002"/>
    </source>
</evidence>
<feature type="disulfide bond" evidence="19">
    <location>
        <begin position="38"/>
        <end position="117"/>
    </location>
</feature>
<keyword evidence="6 20" id="KW-0575">Peroxidase</keyword>
<dbReference type="PANTHER" id="PTHR31517:SF59">
    <property type="entry name" value="PEROXIDASE"/>
    <property type="match status" value="1"/>
</dbReference>
<dbReference type="PANTHER" id="PTHR31517">
    <property type="match status" value="1"/>
</dbReference>
<organism evidence="22 23">
    <name type="scientific">Musa balbisiana</name>
    <name type="common">Banana</name>
    <dbReference type="NCBI Taxonomy" id="52838"/>
    <lineage>
        <taxon>Eukaryota</taxon>
        <taxon>Viridiplantae</taxon>
        <taxon>Streptophyta</taxon>
        <taxon>Embryophyta</taxon>
        <taxon>Tracheophyta</taxon>
        <taxon>Spermatophyta</taxon>
        <taxon>Magnoliopsida</taxon>
        <taxon>Liliopsida</taxon>
        <taxon>Zingiberales</taxon>
        <taxon>Musaceae</taxon>
        <taxon>Musa</taxon>
    </lineage>
</organism>
<evidence type="ECO:0000256" key="7">
    <source>
        <dbReference type="ARBA" id="ARBA00022617"/>
    </source>
</evidence>
<feature type="binding site" evidence="17">
    <location>
        <position position="73"/>
    </location>
    <ligand>
        <name>Ca(2+)</name>
        <dbReference type="ChEBI" id="CHEBI:29108"/>
        <label>1</label>
    </ligand>
</feature>
<proteinExistence type="inferred from homology"/>
<feature type="active site" description="Proton acceptor" evidence="15">
    <location>
        <position position="69"/>
    </location>
</feature>
<feature type="binding site" evidence="17">
    <location>
        <position position="256"/>
    </location>
    <ligand>
        <name>Ca(2+)</name>
        <dbReference type="ChEBI" id="CHEBI:29108"/>
        <label>2</label>
    </ligand>
</feature>
<dbReference type="EMBL" id="PYDT01000003">
    <property type="protein sequence ID" value="THU66539.1"/>
    <property type="molecule type" value="Genomic_DNA"/>
</dbReference>
<feature type="binding site" evidence="17">
    <location>
        <position position="70"/>
    </location>
    <ligand>
        <name>Ca(2+)</name>
        <dbReference type="ChEBI" id="CHEBI:29108"/>
        <label>1</label>
    </ligand>
</feature>